<evidence type="ECO:0000256" key="3">
    <source>
        <dbReference type="ARBA" id="ARBA00023163"/>
    </source>
</evidence>
<dbReference type="Gene3D" id="1.10.10.10">
    <property type="entry name" value="Winged helix-like DNA-binding domain superfamily/Winged helix DNA-binding domain"/>
    <property type="match status" value="1"/>
</dbReference>
<evidence type="ECO:0000313" key="6">
    <source>
        <dbReference type="Proteomes" id="UP000715441"/>
    </source>
</evidence>
<sequence>MGEPEPAEVLYLRPRGEVVAAVQDWIVRSELRVGDRLPSERQLARTLGMSAGQVRQALGALESVGLIESPAAGGKIVRGPHSQALGNLLRLHMSLAGFTVADLVSIRVDLECASAAQAALDATPEDLERLRRVAADMRRPGITPAEFGDLDCEFHLRLADAGRNGLAAFLLGTLEAAMKTGMRTGYGRRSGWPGTAARLAAEHQWIVDAIEGRDASRAANEVANHISGFYEASADHG</sequence>
<dbReference type="CDD" id="cd07377">
    <property type="entry name" value="WHTH_GntR"/>
    <property type="match status" value="1"/>
</dbReference>
<evidence type="ECO:0000256" key="1">
    <source>
        <dbReference type="ARBA" id="ARBA00023015"/>
    </source>
</evidence>
<feature type="domain" description="HTH gntR-type" evidence="4">
    <location>
        <begin position="12"/>
        <end position="80"/>
    </location>
</feature>
<dbReference type="Gene3D" id="1.20.120.530">
    <property type="entry name" value="GntR ligand-binding domain-like"/>
    <property type="match status" value="1"/>
</dbReference>
<dbReference type="InterPro" id="IPR036388">
    <property type="entry name" value="WH-like_DNA-bd_sf"/>
</dbReference>
<dbReference type="Proteomes" id="UP000715441">
    <property type="component" value="Unassembled WGS sequence"/>
</dbReference>
<dbReference type="InterPro" id="IPR000524">
    <property type="entry name" value="Tscrpt_reg_HTH_GntR"/>
</dbReference>
<dbReference type="InterPro" id="IPR011711">
    <property type="entry name" value="GntR_C"/>
</dbReference>
<dbReference type="SUPFAM" id="SSF48008">
    <property type="entry name" value="GntR ligand-binding domain-like"/>
    <property type="match status" value="1"/>
</dbReference>
<name>A0ABX1J8Y1_9PSEU</name>
<gene>
    <name evidence="5" type="ORF">HFP15_24270</name>
</gene>
<dbReference type="PROSITE" id="PS50949">
    <property type="entry name" value="HTH_GNTR"/>
    <property type="match status" value="1"/>
</dbReference>
<organism evidence="5 6">
    <name type="scientific">Amycolatopsis acididurans</name>
    <dbReference type="NCBI Taxonomy" id="2724524"/>
    <lineage>
        <taxon>Bacteria</taxon>
        <taxon>Bacillati</taxon>
        <taxon>Actinomycetota</taxon>
        <taxon>Actinomycetes</taxon>
        <taxon>Pseudonocardiales</taxon>
        <taxon>Pseudonocardiaceae</taxon>
        <taxon>Amycolatopsis</taxon>
    </lineage>
</organism>
<proteinExistence type="predicted"/>
<reference evidence="5 6" key="1">
    <citation type="submission" date="2020-04" db="EMBL/GenBank/DDBJ databases">
        <title>Novel species.</title>
        <authorList>
            <person name="Teo W.F.A."/>
            <person name="Lipun K."/>
            <person name="Srisuk N."/>
            <person name="Duangmal K."/>
        </authorList>
    </citation>
    <scope>NUCLEOTIDE SEQUENCE [LARGE SCALE GENOMIC DNA]</scope>
    <source>
        <strain evidence="5 6">K13G38</strain>
    </source>
</reference>
<dbReference type="PANTHER" id="PTHR43537:SF5">
    <property type="entry name" value="UXU OPERON TRANSCRIPTIONAL REGULATOR"/>
    <property type="match status" value="1"/>
</dbReference>
<dbReference type="EMBL" id="JAAXLS010000019">
    <property type="protein sequence ID" value="NKQ55999.1"/>
    <property type="molecule type" value="Genomic_DNA"/>
</dbReference>
<dbReference type="Pfam" id="PF07729">
    <property type="entry name" value="FCD"/>
    <property type="match status" value="1"/>
</dbReference>
<protein>
    <submittedName>
        <fullName evidence="5">FadR family transcriptional regulator</fullName>
    </submittedName>
</protein>
<comment type="caution">
    <text evidence="5">The sequence shown here is derived from an EMBL/GenBank/DDBJ whole genome shotgun (WGS) entry which is preliminary data.</text>
</comment>
<evidence type="ECO:0000259" key="4">
    <source>
        <dbReference type="PROSITE" id="PS50949"/>
    </source>
</evidence>
<dbReference type="PANTHER" id="PTHR43537">
    <property type="entry name" value="TRANSCRIPTIONAL REGULATOR, GNTR FAMILY"/>
    <property type="match status" value="1"/>
</dbReference>
<keyword evidence="3" id="KW-0804">Transcription</keyword>
<dbReference type="RefSeq" id="WP_168519041.1">
    <property type="nucleotide sequence ID" value="NZ_JAAXLS010000019.1"/>
</dbReference>
<dbReference type="Pfam" id="PF00392">
    <property type="entry name" value="GntR"/>
    <property type="match status" value="1"/>
</dbReference>
<dbReference type="SUPFAM" id="SSF46785">
    <property type="entry name" value="Winged helix' DNA-binding domain"/>
    <property type="match status" value="1"/>
</dbReference>
<dbReference type="SMART" id="SM00345">
    <property type="entry name" value="HTH_GNTR"/>
    <property type="match status" value="1"/>
</dbReference>
<keyword evidence="1" id="KW-0805">Transcription regulation</keyword>
<dbReference type="InterPro" id="IPR008920">
    <property type="entry name" value="TF_FadR/GntR_C"/>
</dbReference>
<keyword evidence="2" id="KW-0238">DNA-binding</keyword>
<accession>A0ABX1J8Y1</accession>
<evidence type="ECO:0000256" key="2">
    <source>
        <dbReference type="ARBA" id="ARBA00023125"/>
    </source>
</evidence>
<dbReference type="PRINTS" id="PR00035">
    <property type="entry name" value="HTHGNTR"/>
</dbReference>
<evidence type="ECO:0000313" key="5">
    <source>
        <dbReference type="EMBL" id="NKQ55999.1"/>
    </source>
</evidence>
<dbReference type="SMART" id="SM00895">
    <property type="entry name" value="FCD"/>
    <property type="match status" value="1"/>
</dbReference>
<keyword evidence="6" id="KW-1185">Reference proteome</keyword>
<dbReference type="InterPro" id="IPR036390">
    <property type="entry name" value="WH_DNA-bd_sf"/>
</dbReference>